<organism evidence="6 7">
    <name type="scientific">Microbacterium pumilum</name>
    <dbReference type="NCBI Taxonomy" id="344165"/>
    <lineage>
        <taxon>Bacteria</taxon>
        <taxon>Bacillati</taxon>
        <taxon>Actinomycetota</taxon>
        <taxon>Actinomycetes</taxon>
        <taxon>Micrococcales</taxon>
        <taxon>Microbacteriaceae</taxon>
        <taxon>Microbacterium</taxon>
    </lineage>
</organism>
<sequence length="294" mass="31675">MTDAIARAETKTVSNSQHPGAPAPAVELIDVSQTFRTKSGPHLAVRDIDLTVNEGEFVSVVGPSGCGKSTILYMVAGLRPPTSGEVHVLGKRVTAQTGPDLDVGFVFQKDAVLPWKTALQNVALGLRYRGASKRSAEADATEWLARVGLAGFGDRYPAQLSGGMRKRVAIAASLVLTPKVLLMDEPFSALDAQTRMIMENDLLSIWEETKQTVIFVTHDLEEAVGLSDRVITMTAGPGTILSDRASGLPRPRDLQEVRFEPAFTRLHEMLWEDLREQVQIASSRASAAGVGDGN</sequence>
<dbReference type="PROSITE" id="PS50893">
    <property type="entry name" value="ABC_TRANSPORTER_2"/>
    <property type="match status" value="1"/>
</dbReference>
<evidence type="ECO:0000256" key="2">
    <source>
        <dbReference type="ARBA" id="ARBA00022741"/>
    </source>
</evidence>
<dbReference type="PROSITE" id="PS00211">
    <property type="entry name" value="ABC_TRANSPORTER_1"/>
    <property type="match status" value="1"/>
</dbReference>
<comment type="caution">
    <text evidence="6">The sequence shown here is derived from an EMBL/GenBank/DDBJ whole genome shotgun (WGS) entry which is preliminary data.</text>
</comment>
<feature type="compositionally biased region" description="Basic and acidic residues" evidence="4">
    <location>
        <begin position="1"/>
        <end position="10"/>
    </location>
</feature>
<dbReference type="PANTHER" id="PTHR42788:SF13">
    <property type="entry name" value="ALIPHATIC SULFONATES IMPORT ATP-BINDING PROTEIN SSUB"/>
    <property type="match status" value="1"/>
</dbReference>
<keyword evidence="2" id="KW-0547">Nucleotide-binding</keyword>
<evidence type="ECO:0000256" key="4">
    <source>
        <dbReference type="SAM" id="MobiDB-lite"/>
    </source>
</evidence>
<dbReference type="RefSeq" id="WP_344065937.1">
    <property type="nucleotide sequence ID" value="NZ_BAAAOH010000001.1"/>
</dbReference>
<dbReference type="InterPro" id="IPR003593">
    <property type="entry name" value="AAA+_ATPase"/>
</dbReference>
<gene>
    <name evidence="6" type="ORF">GCM10009777_37390</name>
</gene>
<dbReference type="SMART" id="SM00382">
    <property type="entry name" value="AAA"/>
    <property type="match status" value="1"/>
</dbReference>
<dbReference type="PANTHER" id="PTHR42788">
    <property type="entry name" value="TAURINE IMPORT ATP-BINDING PROTEIN-RELATED"/>
    <property type="match status" value="1"/>
</dbReference>
<evidence type="ECO:0000259" key="5">
    <source>
        <dbReference type="PROSITE" id="PS50893"/>
    </source>
</evidence>
<keyword evidence="1" id="KW-0813">Transport</keyword>
<evidence type="ECO:0000256" key="3">
    <source>
        <dbReference type="ARBA" id="ARBA00022840"/>
    </source>
</evidence>
<dbReference type="InterPro" id="IPR027417">
    <property type="entry name" value="P-loop_NTPase"/>
</dbReference>
<dbReference type="Pfam" id="PF00005">
    <property type="entry name" value="ABC_tran"/>
    <property type="match status" value="1"/>
</dbReference>
<name>A0ABN2T2W2_9MICO</name>
<accession>A0ABN2T2W2</accession>
<keyword evidence="7" id="KW-1185">Reference proteome</keyword>
<evidence type="ECO:0000313" key="7">
    <source>
        <dbReference type="Proteomes" id="UP001500326"/>
    </source>
</evidence>
<proteinExistence type="predicted"/>
<dbReference type="Gene3D" id="3.40.50.300">
    <property type="entry name" value="P-loop containing nucleotide triphosphate hydrolases"/>
    <property type="match status" value="1"/>
</dbReference>
<dbReference type="Proteomes" id="UP001500326">
    <property type="component" value="Unassembled WGS sequence"/>
</dbReference>
<protein>
    <submittedName>
        <fullName evidence="6">ABC transporter ATP-binding protein</fullName>
    </submittedName>
</protein>
<feature type="domain" description="ABC transporter" evidence="5">
    <location>
        <begin position="26"/>
        <end position="260"/>
    </location>
</feature>
<reference evidence="6 7" key="1">
    <citation type="journal article" date="2019" name="Int. J. Syst. Evol. Microbiol.">
        <title>The Global Catalogue of Microorganisms (GCM) 10K type strain sequencing project: providing services to taxonomists for standard genome sequencing and annotation.</title>
        <authorList>
            <consortium name="The Broad Institute Genomics Platform"/>
            <consortium name="The Broad Institute Genome Sequencing Center for Infectious Disease"/>
            <person name="Wu L."/>
            <person name="Ma J."/>
        </authorList>
    </citation>
    <scope>NUCLEOTIDE SEQUENCE [LARGE SCALE GENOMIC DNA]</scope>
    <source>
        <strain evidence="6 7">JCM 14902</strain>
    </source>
</reference>
<evidence type="ECO:0000256" key="1">
    <source>
        <dbReference type="ARBA" id="ARBA00022448"/>
    </source>
</evidence>
<evidence type="ECO:0000313" key="6">
    <source>
        <dbReference type="EMBL" id="GAA1996903.1"/>
    </source>
</evidence>
<dbReference type="InterPro" id="IPR017871">
    <property type="entry name" value="ABC_transporter-like_CS"/>
</dbReference>
<feature type="region of interest" description="Disordered" evidence="4">
    <location>
        <begin position="1"/>
        <end position="23"/>
    </location>
</feature>
<dbReference type="SUPFAM" id="SSF52540">
    <property type="entry name" value="P-loop containing nucleoside triphosphate hydrolases"/>
    <property type="match status" value="1"/>
</dbReference>
<dbReference type="GO" id="GO:0005524">
    <property type="term" value="F:ATP binding"/>
    <property type="evidence" value="ECO:0007669"/>
    <property type="project" value="UniProtKB-KW"/>
</dbReference>
<dbReference type="CDD" id="cd03293">
    <property type="entry name" value="ABC_NrtD_SsuB_transporters"/>
    <property type="match status" value="1"/>
</dbReference>
<dbReference type="EMBL" id="BAAAOH010000001">
    <property type="protein sequence ID" value="GAA1996903.1"/>
    <property type="molecule type" value="Genomic_DNA"/>
</dbReference>
<dbReference type="InterPro" id="IPR003439">
    <property type="entry name" value="ABC_transporter-like_ATP-bd"/>
</dbReference>
<dbReference type="InterPro" id="IPR050166">
    <property type="entry name" value="ABC_transporter_ATP-bind"/>
</dbReference>
<keyword evidence="3 6" id="KW-0067">ATP-binding</keyword>